<dbReference type="GO" id="GO:0030677">
    <property type="term" value="C:ribonuclease P complex"/>
    <property type="evidence" value="ECO:0007669"/>
    <property type="project" value="InterPro"/>
</dbReference>
<reference evidence="3" key="1">
    <citation type="submission" date="2023-02" db="EMBL/GenBank/DDBJ databases">
        <title>Mating type loci evolution in Malassezia.</title>
        <authorList>
            <person name="Coelho M.A."/>
        </authorList>
    </citation>
    <scope>NUCLEOTIDE SEQUENCE</scope>
    <source>
        <strain evidence="3">CBS 14136</strain>
    </source>
</reference>
<dbReference type="SMART" id="SM00538">
    <property type="entry name" value="POP4"/>
    <property type="match status" value="1"/>
</dbReference>
<dbReference type="SUPFAM" id="SSF101744">
    <property type="entry name" value="Rof/RNase P subunit-like"/>
    <property type="match status" value="1"/>
</dbReference>
<evidence type="ECO:0000313" key="3">
    <source>
        <dbReference type="EMBL" id="WFD44319.1"/>
    </source>
</evidence>
<dbReference type="Proteomes" id="UP001214628">
    <property type="component" value="Chromosome 4"/>
</dbReference>
<dbReference type="AlphaFoldDB" id="A0AAF0FCL7"/>
<dbReference type="PANTHER" id="PTHR13348">
    <property type="entry name" value="RIBONUCLEASE P SUBUNIT P29"/>
    <property type="match status" value="1"/>
</dbReference>
<keyword evidence="3" id="KW-0378">Hydrolase</keyword>
<comment type="subcellular location">
    <subcellularLocation>
        <location evidence="1">Nucleus</location>
    </subcellularLocation>
</comment>
<dbReference type="InterPro" id="IPR002730">
    <property type="entry name" value="Rpp29/RNP1"/>
</dbReference>
<name>A0AAF0FCL7_9BASI</name>
<evidence type="ECO:0000313" key="4">
    <source>
        <dbReference type="Proteomes" id="UP001214628"/>
    </source>
</evidence>
<dbReference type="GO" id="GO:0033204">
    <property type="term" value="F:ribonuclease P RNA binding"/>
    <property type="evidence" value="ECO:0007669"/>
    <property type="project" value="InterPro"/>
</dbReference>
<sequence>MDNRELFESILVPSAKRSDEYESRVRGKRVQISNTARAAPAPASAMLARQARRAQARMRRAKGIPGPTASTSSGPCRPSKMPYSQAIMMNTLWLSYARELVGIPDSESSAESIDQLEQNLQNPAQLQSIQNTLLKADWTGAELYIVRSTNASVVHLCGIVVQETHETFRLKQSDQEKVRTVPKYNTVFRVQIPTSDNENASLLTFELYGNQMRYTLPARATRKHKAKKTIELN</sequence>
<dbReference type="EMBL" id="CP118378">
    <property type="protein sequence ID" value="WFD44319.1"/>
    <property type="molecule type" value="Genomic_DNA"/>
</dbReference>
<dbReference type="GO" id="GO:0004526">
    <property type="term" value="F:ribonuclease P activity"/>
    <property type="evidence" value="ECO:0007669"/>
    <property type="project" value="UniProtKB-EC"/>
</dbReference>
<evidence type="ECO:0000256" key="2">
    <source>
        <dbReference type="ARBA" id="ARBA00006181"/>
    </source>
</evidence>
<keyword evidence="4" id="KW-1185">Reference proteome</keyword>
<dbReference type="InterPro" id="IPR016848">
    <property type="entry name" value="RNase_P/MRP_Rpp29-subunit"/>
</dbReference>
<organism evidence="3 4">
    <name type="scientific">Malassezia psittaci</name>
    <dbReference type="NCBI Taxonomy" id="1821823"/>
    <lineage>
        <taxon>Eukaryota</taxon>
        <taxon>Fungi</taxon>
        <taxon>Dikarya</taxon>
        <taxon>Basidiomycota</taxon>
        <taxon>Ustilaginomycotina</taxon>
        <taxon>Malasseziomycetes</taxon>
        <taxon>Malasseziales</taxon>
        <taxon>Malasseziaceae</taxon>
        <taxon>Malassezia</taxon>
    </lineage>
</organism>
<dbReference type="GO" id="GO:0005634">
    <property type="term" value="C:nucleus"/>
    <property type="evidence" value="ECO:0007669"/>
    <property type="project" value="UniProtKB-SubCell"/>
</dbReference>
<comment type="similarity">
    <text evidence="2">Belongs to the eukaryotic/archaeal RNase P protein component 1 family.</text>
</comment>
<dbReference type="InterPro" id="IPR023534">
    <property type="entry name" value="Rof/RNase_P-like"/>
</dbReference>
<dbReference type="InterPro" id="IPR036980">
    <property type="entry name" value="RNase_P/MRP_Rpp29_sf"/>
</dbReference>
<dbReference type="PANTHER" id="PTHR13348:SF0">
    <property type="entry name" value="RIBONUCLEASE P PROTEIN SUBUNIT P29"/>
    <property type="match status" value="1"/>
</dbReference>
<gene>
    <name evidence="3" type="ORF">MPSI1_002986</name>
</gene>
<evidence type="ECO:0000256" key="1">
    <source>
        <dbReference type="ARBA" id="ARBA00004123"/>
    </source>
</evidence>
<dbReference type="Gene3D" id="2.30.30.210">
    <property type="entry name" value="Ribonuclease P/MRP, subunit p29"/>
    <property type="match status" value="1"/>
</dbReference>
<protein>
    <submittedName>
        <fullName evidence="3">Ribonuclease P</fullName>
        <ecNumber evidence="3">3.1.26.5</ecNumber>
    </submittedName>
</protein>
<dbReference type="Pfam" id="PF01868">
    <property type="entry name" value="RNase_P-MRP_p29"/>
    <property type="match status" value="1"/>
</dbReference>
<dbReference type="GO" id="GO:0000172">
    <property type="term" value="C:ribonuclease MRP complex"/>
    <property type="evidence" value="ECO:0007669"/>
    <property type="project" value="InterPro"/>
</dbReference>
<dbReference type="GO" id="GO:0001682">
    <property type="term" value="P:tRNA 5'-leader removal"/>
    <property type="evidence" value="ECO:0007669"/>
    <property type="project" value="InterPro"/>
</dbReference>
<dbReference type="GO" id="GO:0006364">
    <property type="term" value="P:rRNA processing"/>
    <property type="evidence" value="ECO:0007669"/>
    <property type="project" value="TreeGrafter"/>
</dbReference>
<accession>A0AAF0FCL7</accession>
<proteinExistence type="inferred from homology"/>
<dbReference type="EC" id="3.1.26.5" evidence="3"/>